<evidence type="ECO:0000256" key="1">
    <source>
        <dbReference type="SAM" id="Phobius"/>
    </source>
</evidence>
<reference evidence="2 3" key="1">
    <citation type="submission" date="2017-08" db="EMBL/GenBank/DDBJ databases">
        <title>Infants hospitalized years apart are colonized by the same room-sourced microbial strains.</title>
        <authorList>
            <person name="Brooks B."/>
            <person name="Olm M.R."/>
            <person name="Firek B.A."/>
            <person name="Baker R."/>
            <person name="Thomas B.C."/>
            <person name="Morowitz M.J."/>
            <person name="Banfield J.F."/>
        </authorList>
    </citation>
    <scope>NUCLEOTIDE SEQUENCE [LARGE SCALE GENOMIC DNA]</scope>
    <source>
        <strain evidence="2">S2_005_003_R2_43</strain>
    </source>
</reference>
<keyword evidence="1" id="KW-0812">Transmembrane</keyword>
<organism evidence="2 3">
    <name type="scientific">Ancylobacter novellus</name>
    <name type="common">Thiobacillus novellus</name>
    <dbReference type="NCBI Taxonomy" id="921"/>
    <lineage>
        <taxon>Bacteria</taxon>
        <taxon>Pseudomonadati</taxon>
        <taxon>Pseudomonadota</taxon>
        <taxon>Alphaproteobacteria</taxon>
        <taxon>Hyphomicrobiales</taxon>
        <taxon>Xanthobacteraceae</taxon>
        <taxon>Ancylobacter</taxon>
    </lineage>
</organism>
<keyword evidence="1" id="KW-0472">Membrane</keyword>
<sequence>MTFLLDTLTLILGFAVSGATASAFEAATGRRAGFRLLREPGVTAAAAVPVVTVGAAYIMARNLIFGARRPALAILIGVVLLGLWSLVIGAATLTALSV</sequence>
<proteinExistence type="predicted"/>
<accession>A0A2W5KLN8</accession>
<dbReference type="EMBL" id="QFPN01000003">
    <property type="protein sequence ID" value="PZQ16949.1"/>
    <property type="molecule type" value="Genomic_DNA"/>
</dbReference>
<protein>
    <submittedName>
        <fullName evidence="2">Uncharacterized protein</fullName>
    </submittedName>
</protein>
<dbReference type="Proteomes" id="UP000249577">
    <property type="component" value="Unassembled WGS sequence"/>
</dbReference>
<gene>
    <name evidence="2" type="ORF">DI565_06045</name>
</gene>
<feature type="transmembrane region" description="Helical" evidence="1">
    <location>
        <begin position="72"/>
        <end position="96"/>
    </location>
</feature>
<keyword evidence="1" id="KW-1133">Transmembrane helix</keyword>
<dbReference type="AlphaFoldDB" id="A0A2W5KLN8"/>
<evidence type="ECO:0000313" key="2">
    <source>
        <dbReference type="EMBL" id="PZQ16949.1"/>
    </source>
</evidence>
<dbReference type="InterPro" id="IPR053803">
    <property type="entry name" value="DUF6949"/>
</dbReference>
<name>A0A2W5KLN8_ANCNO</name>
<comment type="caution">
    <text evidence="2">The sequence shown here is derived from an EMBL/GenBank/DDBJ whole genome shotgun (WGS) entry which is preliminary data.</text>
</comment>
<evidence type="ECO:0000313" key="3">
    <source>
        <dbReference type="Proteomes" id="UP000249577"/>
    </source>
</evidence>
<feature type="transmembrane region" description="Helical" evidence="1">
    <location>
        <begin position="42"/>
        <end position="60"/>
    </location>
</feature>
<dbReference type="Pfam" id="PF22258">
    <property type="entry name" value="DUF6949"/>
    <property type="match status" value="1"/>
</dbReference>